<dbReference type="PANTHER" id="PTHR11626:SF2">
    <property type="entry name" value="SQUALENE SYNTHASE"/>
    <property type="match status" value="1"/>
</dbReference>
<gene>
    <name evidence="1" type="ORF">LWI28_024119</name>
</gene>
<name>A0AAD5J2B8_ACENE</name>
<dbReference type="Gene3D" id="1.10.600.10">
    <property type="entry name" value="Farnesyl Diphosphate Synthase"/>
    <property type="match status" value="1"/>
</dbReference>
<comment type="caution">
    <text evidence="1">The sequence shown here is derived from an EMBL/GenBank/DDBJ whole genome shotgun (WGS) entry which is preliminary data.</text>
</comment>
<dbReference type="Proteomes" id="UP001064489">
    <property type="component" value="Chromosome 4"/>
</dbReference>
<accession>A0AAD5J2B8</accession>
<dbReference type="PANTHER" id="PTHR11626">
    <property type="entry name" value="FARNESYL-DIPHOSPHATE FARNESYLTRANSFERASE"/>
    <property type="match status" value="1"/>
</dbReference>
<protein>
    <submittedName>
        <fullName evidence="1">Uncharacterized protein</fullName>
    </submittedName>
</protein>
<dbReference type="GO" id="GO:0005789">
    <property type="term" value="C:endoplasmic reticulum membrane"/>
    <property type="evidence" value="ECO:0007669"/>
    <property type="project" value="TreeGrafter"/>
</dbReference>
<dbReference type="InterPro" id="IPR008949">
    <property type="entry name" value="Isoprenoid_synthase_dom_sf"/>
</dbReference>
<dbReference type="EMBL" id="JAJSOW010000101">
    <property type="protein sequence ID" value="KAI9182312.1"/>
    <property type="molecule type" value="Genomic_DNA"/>
</dbReference>
<organism evidence="1 2">
    <name type="scientific">Acer negundo</name>
    <name type="common">Box elder</name>
    <dbReference type="NCBI Taxonomy" id="4023"/>
    <lineage>
        <taxon>Eukaryota</taxon>
        <taxon>Viridiplantae</taxon>
        <taxon>Streptophyta</taxon>
        <taxon>Embryophyta</taxon>
        <taxon>Tracheophyta</taxon>
        <taxon>Spermatophyta</taxon>
        <taxon>Magnoliopsida</taxon>
        <taxon>eudicotyledons</taxon>
        <taxon>Gunneridae</taxon>
        <taxon>Pentapetalae</taxon>
        <taxon>rosids</taxon>
        <taxon>malvids</taxon>
        <taxon>Sapindales</taxon>
        <taxon>Sapindaceae</taxon>
        <taxon>Hippocastanoideae</taxon>
        <taxon>Acereae</taxon>
        <taxon>Acer</taxon>
    </lineage>
</organism>
<evidence type="ECO:0000313" key="1">
    <source>
        <dbReference type="EMBL" id="KAI9182312.1"/>
    </source>
</evidence>
<dbReference type="InterPro" id="IPR044844">
    <property type="entry name" value="Trans_IPPS_euk-type"/>
</dbReference>
<proteinExistence type="predicted"/>
<keyword evidence="2" id="KW-1185">Reference proteome</keyword>
<dbReference type="AlphaFoldDB" id="A0AAD5J2B8"/>
<evidence type="ECO:0000313" key="2">
    <source>
        <dbReference type="Proteomes" id="UP001064489"/>
    </source>
</evidence>
<reference evidence="1" key="2">
    <citation type="submission" date="2023-02" db="EMBL/GenBank/DDBJ databases">
        <authorList>
            <person name="Swenson N.G."/>
            <person name="Wegrzyn J.L."/>
            <person name="Mcevoy S.L."/>
        </authorList>
    </citation>
    <scope>NUCLEOTIDE SEQUENCE</scope>
    <source>
        <strain evidence="1">91603</strain>
        <tissue evidence="1">Leaf</tissue>
    </source>
</reference>
<sequence>MTARYAAKQIPPEPHWDFCYTMLHKVSGSFALVIQQLGTDLRNADRSLLNLFLDVSVNLQLHKFIAWCIIVVLYVRRRYSNVDA</sequence>
<dbReference type="GO" id="GO:0051996">
    <property type="term" value="F:squalene synthase [NAD(P)H] activity"/>
    <property type="evidence" value="ECO:0007669"/>
    <property type="project" value="InterPro"/>
</dbReference>
<reference evidence="1" key="1">
    <citation type="journal article" date="2022" name="Plant J.">
        <title>Strategies of tolerance reflected in two North American maple genomes.</title>
        <authorList>
            <person name="McEvoy S.L."/>
            <person name="Sezen U.U."/>
            <person name="Trouern-Trend A."/>
            <person name="McMahon S.M."/>
            <person name="Schaberg P.G."/>
            <person name="Yang J."/>
            <person name="Wegrzyn J.L."/>
            <person name="Swenson N.G."/>
        </authorList>
    </citation>
    <scope>NUCLEOTIDE SEQUENCE</scope>
    <source>
        <strain evidence="1">91603</strain>
    </source>
</reference>
<dbReference type="GO" id="GO:0045338">
    <property type="term" value="P:farnesyl diphosphate metabolic process"/>
    <property type="evidence" value="ECO:0007669"/>
    <property type="project" value="InterPro"/>
</dbReference>